<dbReference type="SMART" id="SM00255">
    <property type="entry name" value="TIR"/>
    <property type="match status" value="1"/>
</dbReference>
<accession>A0AAD8L8M4</accession>
<dbReference type="Proteomes" id="UP001229421">
    <property type="component" value="Unassembled WGS sequence"/>
</dbReference>
<keyword evidence="4" id="KW-1185">Reference proteome</keyword>
<dbReference type="PROSITE" id="PS50104">
    <property type="entry name" value="TIR"/>
    <property type="match status" value="1"/>
</dbReference>
<reference evidence="3" key="1">
    <citation type="journal article" date="2023" name="bioRxiv">
        <title>Improved chromosome-level genome assembly for marigold (Tagetes erecta).</title>
        <authorList>
            <person name="Jiang F."/>
            <person name="Yuan L."/>
            <person name="Wang S."/>
            <person name="Wang H."/>
            <person name="Xu D."/>
            <person name="Wang A."/>
            <person name="Fan W."/>
        </authorList>
    </citation>
    <scope>NUCLEOTIDE SEQUENCE</scope>
    <source>
        <strain evidence="3">WSJ</strain>
        <tissue evidence="3">Leaf</tissue>
    </source>
</reference>
<dbReference type="PANTHER" id="PTHR11017:SF340">
    <property type="entry name" value="NB-ARC-RELATED"/>
    <property type="match status" value="1"/>
</dbReference>
<dbReference type="Gene3D" id="3.40.50.10140">
    <property type="entry name" value="Toll/interleukin-1 receptor homology (TIR) domain"/>
    <property type="match status" value="1"/>
</dbReference>
<name>A0AAD8L8M4_TARER</name>
<protein>
    <recommendedName>
        <fullName evidence="2">TIR domain-containing protein</fullName>
    </recommendedName>
</protein>
<evidence type="ECO:0000256" key="1">
    <source>
        <dbReference type="ARBA" id="ARBA00023027"/>
    </source>
</evidence>
<dbReference type="EMBL" id="JAUHHV010000001">
    <property type="protein sequence ID" value="KAK1436882.1"/>
    <property type="molecule type" value="Genomic_DNA"/>
</dbReference>
<dbReference type="InterPro" id="IPR044974">
    <property type="entry name" value="Disease_R_plants"/>
</dbReference>
<evidence type="ECO:0000313" key="3">
    <source>
        <dbReference type="EMBL" id="KAK1436882.1"/>
    </source>
</evidence>
<dbReference type="GO" id="GO:0007165">
    <property type="term" value="P:signal transduction"/>
    <property type="evidence" value="ECO:0007669"/>
    <property type="project" value="InterPro"/>
</dbReference>
<dbReference type="AlphaFoldDB" id="A0AAD8L8M4"/>
<organism evidence="3 4">
    <name type="scientific">Tagetes erecta</name>
    <name type="common">African marigold</name>
    <dbReference type="NCBI Taxonomy" id="13708"/>
    <lineage>
        <taxon>Eukaryota</taxon>
        <taxon>Viridiplantae</taxon>
        <taxon>Streptophyta</taxon>
        <taxon>Embryophyta</taxon>
        <taxon>Tracheophyta</taxon>
        <taxon>Spermatophyta</taxon>
        <taxon>Magnoliopsida</taxon>
        <taxon>eudicotyledons</taxon>
        <taxon>Gunneridae</taxon>
        <taxon>Pentapetalae</taxon>
        <taxon>asterids</taxon>
        <taxon>campanulids</taxon>
        <taxon>Asterales</taxon>
        <taxon>Asteraceae</taxon>
        <taxon>Asteroideae</taxon>
        <taxon>Heliantheae alliance</taxon>
        <taxon>Tageteae</taxon>
        <taxon>Tagetes</taxon>
    </lineage>
</organism>
<evidence type="ECO:0000259" key="2">
    <source>
        <dbReference type="PROSITE" id="PS50104"/>
    </source>
</evidence>
<dbReference type="SUPFAM" id="SSF52200">
    <property type="entry name" value="Toll/Interleukin receptor TIR domain"/>
    <property type="match status" value="1"/>
</dbReference>
<feature type="domain" description="TIR" evidence="2">
    <location>
        <begin position="30"/>
        <end position="220"/>
    </location>
</feature>
<dbReference type="InterPro" id="IPR000157">
    <property type="entry name" value="TIR_dom"/>
</dbReference>
<gene>
    <name evidence="3" type="ORF">QVD17_02666</name>
</gene>
<dbReference type="InterPro" id="IPR032675">
    <property type="entry name" value="LRR_dom_sf"/>
</dbReference>
<dbReference type="Gene3D" id="3.80.10.10">
    <property type="entry name" value="Ribonuclease Inhibitor"/>
    <property type="match status" value="2"/>
</dbReference>
<evidence type="ECO:0000313" key="4">
    <source>
        <dbReference type="Proteomes" id="UP001229421"/>
    </source>
</evidence>
<dbReference type="FunFam" id="3.40.50.10140:FF:000007">
    <property type="entry name" value="Disease resistance protein (TIR-NBS-LRR class)"/>
    <property type="match status" value="1"/>
</dbReference>
<dbReference type="GO" id="GO:0006952">
    <property type="term" value="P:defense response"/>
    <property type="evidence" value="ECO:0007669"/>
    <property type="project" value="InterPro"/>
</dbReference>
<proteinExistence type="predicted"/>
<dbReference type="PANTHER" id="PTHR11017">
    <property type="entry name" value="LEUCINE-RICH REPEAT-CONTAINING PROTEIN"/>
    <property type="match status" value="1"/>
</dbReference>
<dbReference type="Pfam" id="PF01582">
    <property type="entry name" value="TIR"/>
    <property type="match status" value="1"/>
</dbReference>
<dbReference type="InterPro" id="IPR035897">
    <property type="entry name" value="Toll_tir_struct_dom_sf"/>
</dbReference>
<comment type="caution">
    <text evidence="3">The sequence shown here is derived from an EMBL/GenBank/DDBJ whole genome shotgun (WGS) entry which is preliminary data.</text>
</comment>
<dbReference type="SUPFAM" id="SSF52058">
    <property type="entry name" value="L domain-like"/>
    <property type="match status" value="1"/>
</dbReference>
<keyword evidence="1" id="KW-0520">NAD</keyword>
<sequence length="710" mass="81607">MVCRRRHCCDKIPNALMASSSTSASYSRSCKYDVFLSFRGGDTRKTFVDHLHSALQQHLINVYKDDETLPRGASIDQSLFKAIEDSQIAVIIFSKNYADSSWCLDELAHIMKCKVERGLTVLPIFYDVEPTEVRNQKRKFGEAFAKQEAKNVTRAGIWRKALVDVSNITGWELKNIANGHETKFDMHDVLQDMGHHIVRGEYPNNPEKHSRVWKHEDIKGLCFGNAITENSTIEVVKFGDIDALNLVKFVSKMKKLRWLSVSTLCQEGPSYLSNELRYIDWSYYPTNFFPDTFIPKKLVFLKLEHGMLKELWKGDQELPHLKVLELSYMKELLSIPDFNGLPHLQKLTLVFCTKLEEIRPSLGNHTSLEYLHVFSCTKLRRLPTISQVKTIKTLLLTGCHLKDGDMPGGIGELFNLENLNLSGNSFSRLDFSFQQLTRLKILNLSYCKKLLQLPEPPSSLAILNVHRCKSLRTVEDYNKNHNQLRQASFPHHWSDKLLQLMLKGKDIKNGFYLQLEGLDMAKRFQPCLRRRSCRLELQQNWCNDFSGFLFCFVIPNLYGMTGSISISIKSCGTDYEEDMVWEESDGDSDKHTFMWYVSFGSLRDTTWWDQTYNAISFKIESRFYMSGFGVILAEKESRSGLIETSTGSSHYTPMFEIVDDSAYALQVSIDPFKHVKNENGTSMIHFSLLHLDRAQCWRSSHSASSNHGSD</sequence>